<dbReference type="PROSITE" id="PS51257">
    <property type="entry name" value="PROKAR_LIPOPROTEIN"/>
    <property type="match status" value="1"/>
</dbReference>
<evidence type="ECO:0000256" key="1">
    <source>
        <dbReference type="SAM" id="SignalP"/>
    </source>
</evidence>
<keyword evidence="1" id="KW-0732">Signal</keyword>
<feature type="chain" id="PRO_5013260595" evidence="1">
    <location>
        <begin position="24"/>
        <end position="345"/>
    </location>
</feature>
<keyword evidence="3" id="KW-0456">Lyase</keyword>
<dbReference type="OrthoDB" id="1113844at2"/>
<dbReference type="Pfam" id="PF08787">
    <property type="entry name" value="Alginate_lyase2"/>
    <property type="match status" value="1"/>
</dbReference>
<accession>A0A259TZE1</accession>
<organism evidence="3 4">
    <name type="scientific">Rubricoccus marinus</name>
    <dbReference type="NCBI Taxonomy" id="716817"/>
    <lineage>
        <taxon>Bacteria</taxon>
        <taxon>Pseudomonadati</taxon>
        <taxon>Rhodothermota</taxon>
        <taxon>Rhodothermia</taxon>
        <taxon>Rhodothermales</taxon>
        <taxon>Rubricoccaceae</taxon>
        <taxon>Rubricoccus</taxon>
    </lineage>
</organism>
<dbReference type="Proteomes" id="UP000216446">
    <property type="component" value="Unassembled WGS sequence"/>
</dbReference>
<dbReference type="InterPro" id="IPR013320">
    <property type="entry name" value="ConA-like_dom_sf"/>
</dbReference>
<dbReference type="AlphaFoldDB" id="A0A259TZE1"/>
<proteinExistence type="predicted"/>
<name>A0A259TZE1_9BACT</name>
<comment type="caution">
    <text evidence="3">The sequence shown here is derived from an EMBL/GenBank/DDBJ whole genome shotgun (WGS) entry which is preliminary data.</text>
</comment>
<evidence type="ECO:0000313" key="4">
    <source>
        <dbReference type="Proteomes" id="UP000216446"/>
    </source>
</evidence>
<dbReference type="Gene3D" id="2.60.120.200">
    <property type="match status" value="1"/>
</dbReference>
<evidence type="ECO:0000313" key="3">
    <source>
        <dbReference type="EMBL" id="OZC02967.1"/>
    </source>
</evidence>
<sequence>MSRTTLAVSLAIALGLGACTRVAGVGESERAARACPEVPSDVMPALDTWKITLGSGETVEDLLGFEDERYFYTACDDADWVVYKTPNSGGTTPNSSNTRTELRHLPEWVPEVGGRLEGTLKVMHVSTTGDARVPAAFSVVVGQIHSSEGHENEPIKIYYKKFPGHENGSVFWNYEINTEGDNSERWDVSIPVWGHDFSVVGSSPDDYPDEPQDGLALGEEFSYEINVTDGVMHVSFRREGHEVKTFAKSLIASEYSAPSDVPQQVLSVFASTGQDGTERPTAYAGELQYFKQGAYNQANGKNPKDNMVWNTGSETYGGRVDEQYARGSYAEVWFRSGTAGPAVPR</sequence>
<gene>
    <name evidence="3" type="ORF">BSZ36_08280</name>
</gene>
<protein>
    <submittedName>
        <fullName evidence="3">Polysaccharide lyase family 7 protein</fullName>
    </submittedName>
</protein>
<dbReference type="EMBL" id="MQWB01000001">
    <property type="protein sequence ID" value="OZC02967.1"/>
    <property type="molecule type" value="Genomic_DNA"/>
</dbReference>
<feature type="signal peptide" evidence="1">
    <location>
        <begin position="1"/>
        <end position="23"/>
    </location>
</feature>
<dbReference type="InterPro" id="IPR014895">
    <property type="entry name" value="Alginate_lyase_2"/>
</dbReference>
<dbReference type="InParanoid" id="A0A259TZE1"/>
<keyword evidence="4" id="KW-1185">Reference proteome</keyword>
<evidence type="ECO:0000259" key="2">
    <source>
        <dbReference type="Pfam" id="PF08787"/>
    </source>
</evidence>
<reference evidence="3 4" key="1">
    <citation type="submission" date="2016-11" db="EMBL/GenBank/DDBJ databases">
        <title>Study of marine rhodopsin-containing bacteria.</title>
        <authorList>
            <person name="Yoshizawa S."/>
            <person name="Kumagai Y."/>
            <person name="Kogure K."/>
        </authorList>
    </citation>
    <scope>NUCLEOTIDE SEQUENCE [LARGE SCALE GENOMIC DNA]</scope>
    <source>
        <strain evidence="3 4">SG-29</strain>
    </source>
</reference>
<dbReference type="SUPFAM" id="SSF49899">
    <property type="entry name" value="Concanavalin A-like lectins/glucanases"/>
    <property type="match status" value="1"/>
</dbReference>
<feature type="domain" description="Alginate lyase 2" evidence="2">
    <location>
        <begin position="46"/>
        <end position="336"/>
    </location>
</feature>
<dbReference type="GO" id="GO:0016829">
    <property type="term" value="F:lyase activity"/>
    <property type="evidence" value="ECO:0007669"/>
    <property type="project" value="UniProtKB-KW"/>
</dbReference>